<dbReference type="Pfam" id="PF00970">
    <property type="entry name" value="FAD_binding_6"/>
    <property type="match status" value="1"/>
</dbReference>
<keyword evidence="4" id="KW-0479">Metal-binding</keyword>
<dbReference type="Gene3D" id="2.40.30.10">
    <property type="entry name" value="Translation factors"/>
    <property type="match status" value="1"/>
</dbReference>
<dbReference type="SUPFAM" id="SSF52343">
    <property type="entry name" value="Ferredoxin reductase-like, C-terminal NADP-linked domain"/>
    <property type="match status" value="1"/>
</dbReference>
<dbReference type="PRINTS" id="PR00409">
    <property type="entry name" value="PHDIOXRDTASE"/>
</dbReference>
<dbReference type="SUPFAM" id="SSF63380">
    <property type="entry name" value="Riboflavin synthase domain-like"/>
    <property type="match status" value="1"/>
</dbReference>
<dbReference type="EMBL" id="JANRHA010000006">
    <property type="protein sequence ID" value="MDG3015064.1"/>
    <property type="molecule type" value="Genomic_DNA"/>
</dbReference>
<dbReference type="InterPro" id="IPR039261">
    <property type="entry name" value="FNR_nucleotide-bd"/>
</dbReference>
<dbReference type="InterPro" id="IPR050415">
    <property type="entry name" value="MRET"/>
</dbReference>
<dbReference type="PANTHER" id="PTHR47354:SF1">
    <property type="entry name" value="CARNITINE MONOOXYGENASE REDUCTASE SUBUNIT"/>
    <property type="match status" value="1"/>
</dbReference>
<keyword evidence="5" id="KW-0560">Oxidoreductase</keyword>
<keyword evidence="7" id="KW-0411">Iron-sulfur</keyword>
<keyword evidence="6" id="KW-0408">Iron</keyword>
<dbReference type="PANTHER" id="PTHR47354">
    <property type="entry name" value="NADH OXIDOREDUCTASE HCR"/>
    <property type="match status" value="1"/>
</dbReference>
<dbReference type="InterPro" id="IPR012675">
    <property type="entry name" value="Beta-grasp_dom_sf"/>
</dbReference>
<evidence type="ECO:0000259" key="8">
    <source>
        <dbReference type="PROSITE" id="PS51085"/>
    </source>
</evidence>
<dbReference type="Proteomes" id="UP001152755">
    <property type="component" value="Unassembled WGS sequence"/>
</dbReference>
<dbReference type="Gene3D" id="3.40.50.80">
    <property type="entry name" value="Nucleotide-binding domain of ferredoxin-NADP reductase (FNR) module"/>
    <property type="match status" value="1"/>
</dbReference>
<dbReference type="PROSITE" id="PS51384">
    <property type="entry name" value="FAD_FR"/>
    <property type="match status" value="1"/>
</dbReference>
<evidence type="ECO:0000256" key="6">
    <source>
        <dbReference type="ARBA" id="ARBA00023004"/>
    </source>
</evidence>
<dbReference type="InterPro" id="IPR036010">
    <property type="entry name" value="2Fe-2S_ferredoxin-like_sf"/>
</dbReference>
<comment type="cofactor">
    <cofactor evidence="1">
        <name>FAD</name>
        <dbReference type="ChEBI" id="CHEBI:57692"/>
    </cofactor>
</comment>
<keyword evidence="11" id="KW-1185">Reference proteome</keyword>
<dbReference type="GO" id="GO:0051537">
    <property type="term" value="F:2 iron, 2 sulfur cluster binding"/>
    <property type="evidence" value="ECO:0007669"/>
    <property type="project" value="UniProtKB-KW"/>
</dbReference>
<keyword evidence="3" id="KW-0001">2Fe-2S</keyword>
<dbReference type="InterPro" id="IPR017938">
    <property type="entry name" value="Riboflavin_synthase-like_b-brl"/>
</dbReference>
<evidence type="ECO:0000256" key="2">
    <source>
        <dbReference type="ARBA" id="ARBA00022630"/>
    </source>
</evidence>
<evidence type="ECO:0000256" key="4">
    <source>
        <dbReference type="ARBA" id="ARBA00022723"/>
    </source>
</evidence>
<feature type="domain" description="2Fe-2S ferredoxin-type" evidence="8">
    <location>
        <begin position="267"/>
        <end position="349"/>
    </location>
</feature>
<evidence type="ECO:0000313" key="11">
    <source>
        <dbReference type="Proteomes" id="UP001152755"/>
    </source>
</evidence>
<dbReference type="Gene3D" id="3.10.20.30">
    <property type="match status" value="1"/>
</dbReference>
<accession>A0A9X4RDT4</accession>
<feature type="domain" description="FAD-binding FR-type" evidence="9">
    <location>
        <begin position="42"/>
        <end position="144"/>
    </location>
</feature>
<gene>
    <name evidence="10" type="ORF">NVS88_10920</name>
</gene>
<dbReference type="SUPFAM" id="SSF54292">
    <property type="entry name" value="2Fe-2S ferredoxin-like"/>
    <property type="match status" value="1"/>
</dbReference>
<reference evidence="10" key="1">
    <citation type="submission" date="2022-08" db="EMBL/GenBank/DDBJ databases">
        <title>Genome analysis of Corynebacteriales strain.</title>
        <authorList>
            <person name="Lee S.D."/>
        </authorList>
    </citation>
    <scope>NUCLEOTIDE SEQUENCE</scope>
    <source>
        <strain evidence="10">D3-21</strain>
    </source>
</reference>
<keyword evidence="2" id="KW-0285">Flavoprotein</keyword>
<evidence type="ECO:0000256" key="3">
    <source>
        <dbReference type="ARBA" id="ARBA00022714"/>
    </source>
</evidence>
<dbReference type="GO" id="GO:0046872">
    <property type="term" value="F:metal ion binding"/>
    <property type="evidence" value="ECO:0007669"/>
    <property type="project" value="UniProtKB-KW"/>
</dbReference>
<dbReference type="CDD" id="cd00207">
    <property type="entry name" value="fer2"/>
    <property type="match status" value="1"/>
</dbReference>
<dbReference type="RefSeq" id="WP_332519883.1">
    <property type="nucleotide sequence ID" value="NZ_JANRHA010000006.1"/>
</dbReference>
<organism evidence="10 11">
    <name type="scientific">Speluncibacter jeojiensis</name>
    <dbReference type="NCBI Taxonomy" id="2710754"/>
    <lineage>
        <taxon>Bacteria</taxon>
        <taxon>Bacillati</taxon>
        <taxon>Actinomycetota</taxon>
        <taxon>Actinomycetes</taxon>
        <taxon>Mycobacteriales</taxon>
        <taxon>Speluncibacteraceae</taxon>
        <taxon>Speluncibacter</taxon>
    </lineage>
</organism>
<dbReference type="AlphaFoldDB" id="A0A9X4RDT4"/>
<name>A0A9X4RDT4_9ACTN</name>
<evidence type="ECO:0000313" key="10">
    <source>
        <dbReference type="EMBL" id="MDG3015064.1"/>
    </source>
</evidence>
<evidence type="ECO:0000256" key="5">
    <source>
        <dbReference type="ARBA" id="ARBA00023002"/>
    </source>
</evidence>
<protein>
    <submittedName>
        <fullName evidence="10">PDR/VanB family oxidoreductase</fullName>
    </submittedName>
</protein>
<sequence length="349" mass="37874">MSTALDTGFDLALATYRSYLRVFTQSPAAELLSRPKPVRLLGFEQDLTVANVEHVADGVLALTLTADDGADLPRWTPGAHLDAILPSGRMRQYSLCGDIRDRKHYRIAVRRIEDGGGGSREIHETVRVGSTLRIRGPRNAFHMVQESSYLFVAAGIGITPMLSMIEQARRSGAQWRLVYLGRSRESLPFLDALARYGDHVAVRTDDEHGLPDIAAVLGEAETGAAVYLCGPPALMDDAKSLLAESNPTARLYSERFSPPPVRGGAEFDITLARTGTTVTVGANESALSAIRRADPSVTYSCQQGFCGTCRAKVLCGEIDHRDTLLLDSERDDTMLPCVSRGEGTVVLDL</sequence>
<dbReference type="PROSITE" id="PS00197">
    <property type="entry name" value="2FE2S_FER_1"/>
    <property type="match status" value="1"/>
</dbReference>
<comment type="caution">
    <text evidence="10">The sequence shown here is derived from an EMBL/GenBank/DDBJ whole genome shotgun (WGS) entry which is preliminary data.</text>
</comment>
<dbReference type="InterPro" id="IPR006058">
    <property type="entry name" value="2Fe2S_fd_BS"/>
</dbReference>
<evidence type="ECO:0000256" key="1">
    <source>
        <dbReference type="ARBA" id="ARBA00001974"/>
    </source>
</evidence>
<dbReference type="InterPro" id="IPR001041">
    <property type="entry name" value="2Fe-2S_ferredoxin-type"/>
</dbReference>
<dbReference type="Pfam" id="PF00111">
    <property type="entry name" value="Fer2"/>
    <property type="match status" value="1"/>
</dbReference>
<dbReference type="GO" id="GO:0016491">
    <property type="term" value="F:oxidoreductase activity"/>
    <property type="evidence" value="ECO:0007669"/>
    <property type="project" value="UniProtKB-KW"/>
</dbReference>
<dbReference type="InterPro" id="IPR008333">
    <property type="entry name" value="Cbr1-like_FAD-bd_dom"/>
</dbReference>
<dbReference type="PROSITE" id="PS51085">
    <property type="entry name" value="2FE2S_FER_2"/>
    <property type="match status" value="1"/>
</dbReference>
<dbReference type="CDD" id="cd06185">
    <property type="entry name" value="PDR_like"/>
    <property type="match status" value="1"/>
</dbReference>
<evidence type="ECO:0000259" key="9">
    <source>
        <dbReference type="PROSITE" id="PS51384"/>
    </source>
</evidence>
<evidence type="ECO:0000256" key="7">
    <source>
        <dbReference type="ARBA" id="ARBA00023014"/>
    </source>
</evidence>
<proteinExistence type="predicted"/>
<dbReference type="InterPro" id="IPR017927">
    <property type="entry name" value="FAD-bd_FR_type"/>
</dbReference>